<gene>
    <name evidence="2" type="ORF">KK083_30800</name>
</gene>
<reference evidence="2 3" key="1">
    <citation type="submission" date="2021-05" db="EMBL/GenBank/DDBJ databases">
        <title>A Polyphasic approach of four new species of the genus Ohtaekwangia: Ohtaekwangia histidinii sp. nov., Ohtaekwangia cretensis sp. nov., Ohtaekwangia indiensis sp. nov., Ohtaekwangia reichenbachii sp. nov. from diverse environment.</title>
        <authorList>
            <person name="Octaviana S."/>
        </authorList>
    </citation>
    <scope>NUCLEOTIDE SEQUENCE [LARGE SCALE GENOMIC DNA]</scope>
    <source>
        <strain evidence="2 3">PWU4</strain>
    </source>
</reference>
<evidence type="ECO:0000313" key="3">
    <source>
        <dbReference type="Proteomes" id="UP001319200"/>
    </source>
</evidence>
<dbReference type="InterPro" id="IPR000073">
    <property type="entry name" value="AB_hydrolase_1"/>
</dbReference>
<comment type="caution">
    <text evidence="2">The sequence shown here is derived from an EMBL/GenBank/DDBJ whole genome shotgun (WGS) entry which is preliminary data.</text>
</comment>
<dbReference type="GO" id="GO:0016020">
    <property type="term" value="C:membrane"/>
    <property type="evidence" value="ECO:0007669"/>
    <property type="project" value="TreeGrafter"/>
</dbReference>
<dbReference type="EMBL" id="JAHESF010000065">
    <property type="protein sequence ID" value="MBT1701322.1"/>
    <property type="molecule type" value="Genomic_DNA"/>
</dbReference>
<organism evidence="2 3">
    <name type="scientific">Chryseosolibacter histidini</name>
    <dbReference type="NCBI Taxonomy" id="2782349"/>
    <lineage>
        <taxon>Bacteria</taxon>
        <taxon>Pseudomonadati</taxon>
        <taxon>Bacteroidota</taxon>
        <taxon>Cytophagia</taxon>
        <taxon>Cytophagales</taxon>
        <taxon>Chryseotaleaceae</taxon>
        <taxon>Chryseosolibacter</taxon>
    </lineage>
</organism>
<dbReference type="PRINTS" id="PR00111">
    <property type="entry name" value="ABHYDROLASE"/>
</dbReference>
<evidence type="ECO:0000259" key="1">
    <source>
        <dbReference type="Pfam" id="PF00561"/>
    </source>
</evidence>
<dbReference type="PANTHER" id="PTHR43798">
    <property type="entry name" value="MONOACYLGLYCEROL LIPASE"/>
    <property type="match status" value="1"/>
</dbReference>
<protein>
    <submittedName>
        <fullName evidence="2">Alpha/beta fold hydrolase</fullName>
    </submittedName>
</protein>
<dbReference type="InterPro" id="IPR029058">
    <property type="entry name" value="AB_hydrolase_fold"/>
</dbReference>
<dbReference type="InterPro" id="IPR050266">
    <property type="entry name" value="AB_hydrolase_sf"/>
</dbReference>
<name>A0AAP2DUP8_9BACT</name>
<dbReference type="Proteomes" id="UP001319200">
    <property type="component" value="Unassembled WGS sequence"/>
</dbReference>
<keyword evidence="3" id="KW-1185">Reference proteome</keyword>
<dbReference type="GO" id="GO:0016787">
    <property type="term" value="F:hydrolase activity"/>
    <property type="evidence" value="ECO:0007669"/>
    <property type="project" value="UniProtKB-KW"/>
</dbReference>
<dbReference type="SUPFAM" id="SSF53474">
    <property type="entry name" value="alpha/beta-Hydrolases"/>
    <property type="match status" value="1"/>
</dbReference>
<dbReference type="PRINTS" id="PR00412">
    <property type="entry name" value="EPOXHYDRLASE"/>
</dbReference>
<sequence>MNHTQPSWLNKKRYPFQSRWIDIDGHSLHYIDEGSGDIILFVHGTPEWSFGYREVVKGLRDRFRCIAIDMLGFGLSDKPAAADYTCQAHASRLEKFISQLALKNISIMANDFGGGIAMSYAINHPDNINRIILFNTWMWSLANDKHYTGPAKLMSTWLGRMLYLRFNFPVTVIMPAAYGNKKLLTPEVHDHYKHALKKGERTAAYAFSRELIDASPWWQQHWEQLDILRHKPFLFFWGMKDKFIPPTALEKWKSRLPHARVVVFDDAGHFVQEEKSAEIISTVKDFMDL</sequence>
<dbReference type="Gene3D" id="3.40.50.1820">
    <property type="entry name" value="alpha/beta hydrolase"/>
    <property type="match status" value="1"/>
</dbReference>
<dbReference type="InterPro" id="IPR000639">
    <property type="entry name" value="Epox_hydrolase-like"/>
</dbReference>
<dbReference type="PANTHER" id="PTHR43798:SF24">
    <property type="entry name" value="CIS-3-ALKYL-4-ALKYLOXETAN-2-ONE DECARBOXYLASE"/>
    <property type="match status" value="1"/>
</dbReference>
<proteinExistence type="predicted"/>
<accession>A0AAP2DUP8</accession>
<dbReference type="AlphaFoldDB" id="A0AAP2DUP8"/>
<feature type="domain" description="AB hydrolase-1" evidence="1">
    <location>
        <begin position="38"/>
        <end position="275"/>
    </location>
</feature>
<evidence type="ECO:0000313" key="2">
    <source>
        <dbReference type="EMBL" id="MBT1701322.1"/>
    </source>
</evidence>
<dbReference type="RefSeq" id="WP_254170004.1">
    <property type="nucleotide sequence ID" value="NZ_JAHESF010000065.1"/>
</dbReference>
<dbReference type="Pfam" id="PF00561">
    <property type="entry name" value="Abhydrolase_1"/>
    <property type="match status" value="1"/>
</dbReference>
<keyword evidence="2" id="KW-0378">Hydrolase</keyword>